<dbReference type="EMBL" id="GL377661">
    <property type="protein sequence ID" value="EFJ09622.1"/>
    <property type="molecule type" value="Genomic_DNA"/>
</dbReference>
<dbReference type="PANTHER" id="PTHR43874:SF67">
    <property type="entry name" value="TWO-COMPONENT RESPONSE REGULATOR ARR2"/>
    <property type="match status" value="1"/>
</dbReference>
<evidence type="ECO:0000256" key="7">
    <source>
        <dbReference type="PROSITE-ProRule" id="PRU00169"/>
    </source>
</evidence>
<dbReference type="PROSITE" id="PS51294">
    <property type="entry name" value="HTH_MYB"/>
    <property type="match status" value="1"/>
</dbReference>
<dbReference type="Pfam" id="PF00249">
    <property type="entry name" value="Myb_DNA-binding"/>
    <property type="match status" value="1"/>
</dbReference>
<keyword evidence="1 7" id="KW-0597">Phosphoprotein</keyword>
<dbReference type="InterPro" id="IPR006447">
    <property type="entry name" value="Myb_dom_plants"/>
</dbReference>
<evidence type="ECO:0000259" key="10">
    <source>
        <dbReference type="PROSITE" id="PS51294"/>
    </source>
</evidence>
<dbReference type="AlphaFoldDB" id="D8T138"/>
<dbReference type="KEGG" id="smo:SELMODRAFT_447635"/>
<dbReference type="SUPFAM" id="SSF52172">
    <property type="entry name" value="CheY-like"/>
    <property type="match status" value="1"/>
</dbReference>
<keyword evidence="3" id="KW-0805">Transcription regulation</keyword>
<organism evidence="12">
    <name type="scientific">Selaginella moellendorffii</name>
    <name type="common">Spikemoss</name>
    <dbReference type="NCBI Taxonomy" id="88036"/>
    <lineage>
        <taxon>Eukaryota</taxon>
        <taxon>Viridiplantae</taxon>
        <taxon>Streptophyta</taxon>
        <taxon>Embryophyta</taxon>
        <taxon>Tracheophyta</taxon>
        <taxon>Lycopodiopsida</taxon>
        <taxon>Selaginellales</taxon>
        <taxon>Selaginellaceae</taxon>
        <taxon>Selaginella</taxon>
    </lineage>
</organism>
<dbReference type="PANTHER" id="PTHR43874">
    <property type="entry name" value="TWO-COMPONENT RESPONSE REGULATOR"/>
    <property type="match status" value="1"/>
</dbReference>
<feature type="region of interest" description="Disordered" evidence="8">
    <location>
        <begin position="138"/>
        <end position="177"/>
    </location>
</feature>
<evidence type="ECO:0000256" key="4">
    <source>
        <dbReference type="ARBA" id="ARBA00023159"/>
    </source>
</evidence>
<keyword evidence="12" id="KW-1185">Reference proteome</keyword>
<evidence type="ECO:0000313" key="12">
    <source>
        <dbReference type="Proteomes" id="UP000001514"/>
    </source>
</evidence>
<dbReference type="PROSITE" id="PS50110">
    <property type="entry name" value="RESPONSE_REGULATORY"/>
    <property type="match status" value="1"/>
</dbReference>
<dbReference type="OMA" id="SANMEMV"/>
<dbReference type="InterPro" id="IPR017930">
    <property type="entry name" value="Myb_dom"/>
</dbReference>
<dbReference type="Gramene" id="EFJ09622">
    <property type="protein sequence ID" value="EFJ09622"/>
    <property type="gene ID" value="SELMODRAFT_447635"/>
</dbReference>
<keyword evidence="6" id="KW-0539">Nucleus</keyword>
<evidence type="ECO:0000256" key="5">
    <source>
        <dbReference type="ARBA" id="ARBA00023163"/>
    </source>
</evidence>
<dbReference type="InParanoid" id="D8T138"/>
<dbReference type="GeneID" id="9650430"/>
<dbReference type="GO" id="GO:0009736">
    <property type="term" value="P:cytokinin-activated signaling pathway"/>
    <property type="evidence" value="ECO:0007669"/>
    <property type="project" value="InterPro"/>
</dbReference>
<dbReference type="FunFam" id="1.10.10.60:FF:000007">
    <property type="entry name" value="Two-component response regulator"/>
    <property type="match status" value="1"/>
</dbReference>
<dbReference type="CDD" id="cd17584">
    <property type="entry name" value="REC_typeB_ARR-like"/>
    <property type="match status" value="1"/>
</dbReference>
<evidence type="ECO:0000256" key="2">
    <source>
        <dbReference type="ARBA" id="ARBA00023012"/>
    </source>
</evidence>
<keyword evidence="5" id="KW-0804">Transcription</keyword>
<dbReference type="OrthoDB" id="60033at2759"/>
<reference evidence="11 12" key="1">
    <citation type="journal article" date="2011" name="Science">
        <title>The Selaginella genome identifies genetic changes associated with the evolution of vascular plants.</title>
        <authorList>
            <person name="Banks J.A."/>
            <person name="Nishiyama T."/>
            <person name="Hasebe M."/>
            <person name="Bowman J.L."/>
            <person name="Gribskov M."/>
            <person name="dePamphilis C."/>
            <person name="Albert V.A."/>
            <person name="Aono N."/>
            <person name="Aoyama T."/>
            <person name="Ambrose B.A."/>
            <person name="Ashton N.W."/>
            <person name="Axtell M.J."/>
            <person name="Barker E."/>
            <person name="Barker M.S."/>
            <person name="Bennetzen J.L."/>
            <person name="Bonawitz N.D."/>
            <person name="Chapple C."/>
            <person name="Cheng C."/>
            <person name="Correa L.G."/>
            <person name="Dacre M."/>
            <person name="DeBarry J."/>
            <person name="Dreyer I."/>
            <person name="Elias M."/>
            <person name="Engstrom E.M."/>
            <person name="Estelle M."/>
            <person name="Feng L."/>
            <person name="Finet C."/>
            <person name="Floyd S.K."/>
            <person name="Frommer W.B."/>
            <person name="Fujita T."/>
            <person name="Gramzow L."/>
            <person name="Gutensohn M."/>
            <person name="Harholt J."/>
            <person name="Hattori M."/>
            <person name="Heyl A."/>
            <person name="Hirai T."/>
            <person name="Hiwatashi Y."/>
            <person name="Ishikawa M."/>
            <person name="Iwata M."/>
            <person name="Karol K.G."/>
            <person name="Koehler B."/>
            <person name="Kolukisaoglu U."/>
            <person name="Kubo M."/>
            <person name="Kurata T."/>
            <person name="Lalonde S."/>
            <person name="Li K."/>
            <person name="Li Y."/>
            <person name="Litt A."/>
            <person name="Lyons E."/>
            <person name="Manning G."/>
            <person name="Maruyama T."/>
            <person name="Michael T.P."/>
            <person name="Mikami K."/>
            <person name="Miyazaki S."/>
            <person name="Morinaga S."/>
            <person name="Murata T."/>
            <person name="Mueller-Roeber B."/>
            <person name="Nelson D.R."/>
            <person name="Obara M."/>
            <person name="Oguri Y."/>
            <person name="Olmstead R.G."/>
            <person name="Onodera N."/>
            <person name="Petersen B.L."/>
            <person name="Pils B."/>
            <person name="Prigge M."/>
            <person name="Rensing S.A."/>
            <person name="Riano-Pachon D.M."/>
            <person name="Roberts A.W."/>
            <person name="Sato Y."/>
            <person name="Scheller H.V."/>
            <person name="Schulz B."/>
            <person name="Schulz C."/>
            <person name="Shakirov E.V."/>
            <person name="Shibagaki N."/>
            <person name="Shinohara N."/>
            <person name="Shippen D.E."/>
            <person name="Soerensen I."/>
            <person name="Sotooka R."/>
            <person name="Sugimoto N."/>
            <person name="Sugita M."/>
            <person name="Sumikawa N."/>
            <person name="Tanurdzic M."/>
            <person name="Theissen G."/>
            <person name="Ulvskov P."/>
            <person name="Wakazuki S."/>
            <person name="Weng J.K."/>
            <person name="Willats W.W."/>
            <person name="Wipf D."/>
            <person name="Wolf P.G."/>
            <person name="Yang L."/>
            <person name="Zimmer A.D."/>
            <person name="Zhu Q."/>
            <person name="Mitros T."/>
            <person name="Hellsten U."/>
            <person name="Loque D."/>
            <person name="Otillar R."/>
            <person name="Salamov A."/>
            <person name="Schmutz J."/>
            <person name="Shapiro H."/>
            <person name="Lindquist E."/>
            <person name="Lucas S."/>
            <person name="Rokhsar D."/>
            <person name="Grigoriev I.V."/>
        </authorList>
    </citation>
    <scope>NUCLEOTIDE SEQUENCE [LARGE SCALE GENOMIC DNA]</scope>
</reference>
<gene>
    <name evidence="11" type="primary">RR4-2</name>
    <name evidence="11" type="ORF">SELMODRAFT_447635</name>
</gene>
<dbReference type="InterPro" id="IPR001005">
    <property type="entry name" value="SANT/Myb"/>
</dbReference>
<accession>D8T138</accession>
<keyword evidence="2" id="KW-0902">Two-component regulatory system</keyword>
<feature type="compositionally biased region" description="Polar residues" evidence="8">
    <location>
        <begin position="459"/>
        <end position="470"/>
    </location>
</feature>
<evidence type="ECO:0000256" key="3">
    <source>
        <dbReference type="ARBA" id="ARBA00023015"/>
    </source>
</evidence>
<evidence type="ECO:0000256" key="8">
    <source>
        <dbReference type="SAM" id="MobiDB-lite"/>
    </source>
</evidence>
<dbReference type="Pfam" id="PF00072">
    <property type="entry name" value="Response_reg"/>
    <property type="match status" value="1"/>
</dbReference>
<dbReference type="FunCoup" id="D8T138">
    <property type="interactions" value="125"/>
</dbReference>
<dbReference type="SUPFAM" id="SSF46689">
    <property type="entry name" value="Homeodomain-like"/>
    <property type="match status" value="1"/>
</dbReference>
<sequence>MSDDTTDGEGFPIGMRVLVVDDDPLCLLLLKKMLLQCKYHVTACSRAVEALQLLREKKFQFDLVISDVYMPDMDGFKLLELIGLEMDLPVIMMSGNGETSVVMEGITHGACDYLLKPVRIEELRNIWQHVVRKRGAREAAKEESSGEWDDSSEKFPEYTSKKRKEKDADSSGGDEQIEDISGLKKARVVWSGDLHRLFVKAVNQLGVEKAVPKRILEIMNVQGLTRENVASHLQKYRLGLKRLSGVDMEPHPIASFQADESGSFGGSMFVRPAGSSKSSIARTTSCAGGVFGKGVEQLDPGTLTALKQLQSSIRGGGDGGSGGAQVLKGPRALKMRQVAFDRNRSGGGGGALQRTASIELGNLKMQDEWGSAWSVAPTANAAAIKEEQRSGGESSFSSSVEEQMDLPDLASFKAAAPSNQQPQGLNRITEDSSVELDDFCLPEGSNYFIPPLPPPPFPSLQQQENWSIDF</sequence>
<dbReference type="Proteomes" id="UP000001514">
    <property type="component" value="Unassembled WGS sequence"/>
</dbReference>
<proteinExistence type="predicted"/>
<feature type="region of interest" description="Disordered" evidence="8">
    <location>
        <begin position="445"/>
        <end position="470"/>
    </location>
</feature>
<name>D8T138_SELML</name>
<dbReference type="Gene3D" id="3.40.50.2300">
    <property type="match status" value="1"/>
</dbReference>
<evidence type="ECO:0000256" key="6">
    <source>
        <dbReference type="ARBA" id="ARBA00023242"/>
    </source>
</evidence>
<dbReference type="InterPro" id="IPR011006">
    <property type="entry name" value="CheY-like_superfamily"/>
</dbReference>
<evidence type="ECO:0000259" key="9">
    <source>
        <dbReference type="PROSITE" id="PS50110"/>
    </source>
</evidence>
<dbReference type="GO" id="GO:0000160">
    <property type="term" value="P:phosphorelay signal transduction system"/>
    <property type="evidence" value="ECO:0007669"/>
    <property type="project" value="UniProtKB-KW"/>
</dbReference>
<dbReference type="InterPro" id="IPR009057">
    <property type="entry name" value="Homeodomain-like_sf"/>
</dbReference>
<dbReference type="NCBIfam" id="TIGR01557">
    <property type="entry name" value="myb_SHAQKYF"/>
    <property type="match status" value="1"/>
</dbReference>
<dbReference type="GO" id="GO:0003677">
    <property type="term" value="F:DNA binding"/>
    <property type="evidence" value="ECO:0007669"/>
    <property type="project" value="InterPro"/>
</dbReference>
<feature type="compositionally biased region" description="Basic and acidic residues" evidence="8">
    <location>
        <begin position="151"/>
        <end position="169"/>
    </location>
</feature>
<dbReference type="Gene3D" id="1.10.10.60">
    <property type="entry name" value="Homeodomain-like"/>
    <property type="match status" value="1"/>
</dbReference>
<keyword evidence="4" id="KW-0010">Activator</keyword>
<dbReference type="HOGENOM" id="CLU_581916_0_0_1"/>
<dbReference type="SMART" id="SM00448">
    <property type="entry name" value="REC"/>
    <property type="match status" value="1"/>
</dbReference>
<protein>
    <submittedName>
        <fullName evidence="11">Uncharacterized protein RR4-2</fullName>
    </submittedName>
</protein>
<feature type="modified residue" description="4-aspartylphosphate" evidence="7">
    <location>
        <position position="67"/>
    </location>
</feature>
<dbReference type="InterPro" id="IPR001789">
    <property type="entry name" value="Sig_transdc_resp-reg_receiver"/>
</dbReference>
<evidence type="ECO:0000256" key="1">
    <source>
        <dbReference type="ARBA" id="ARBA00022553"/>
    </source>
</evidence>
<feature type="domain" description="Response regulatory" evidence="9">
    <location>
        <begin position="16"/>
        <end position="131"/>
    </location>
</feature>
<dbReference type="eggNOG" id="KOG1601">
    <property type="taxonomic scope" value="Eukaryota"/>
</dbReference>
<evidence type="ECO:0000313" key="11">
    <source>
        <dbReference type="EMBL" id="EFJ09622.1"/>
    </source>
</evidence>
<dbReference type="InterPro" id="IPR045279">
    <property type="entry name" value="ARR-like"/>
</dbReference>
<feature type="domain" description="HTH myb-type" evidence="10">
    <location>
        <begin position="184"/>
        <end position="241"/>
    </location>
</feature>